<feature type="domain" description="Lipid-binding serum glycoprotein C-terminal" evidence="1">
    <location>
        <begin position="1"/>
        <end position="191"/>
    </location>
</feature>
<dbReference type="Pfam" id="PF02886">
    <property type="entry name" value="LBP_BPI_CETP_C"/>
    <property type="match status" value="1"/>
</dbReference>
<organism evidence="2 3">
    <name type="scientific">Ditylenchus dipsaci</name>
    <dbReference type="NCBI Taxonomy" id="166011"/>
    <lineage>
        <taxon>Eukaryota</taxon>
        <taxon>Metazoa</taxon>
        <taxon>Ecdysozoa</taxon>
        <taxon>Nematoda</taxon>
        <taxon>Chromadorea</taxon>
        <taxon>Rhabditida</taxon>
        <taxon>Tylenchina</taxon>
        <taxon>Tylenchomorpha</taxon>
        <taxon>Sphaerularioidea</taxon>
        <taxon>Anguinidae</taxon>
        <taxon>Anguininae</taxon>
        <taxon>Ditylenchus</taxon>
    </lineage>
</organism>
<accession>A0A915CWX4</accession>
<proteinExistence type="predicted"/>
<dbReference type="GO" id="GO:0005615">
    <property type="term" value="C:extracellular space"/>
    <property type="evidence" value="ECO:0007669"/>
    <property type="project" value="TreeGrafter"/>
</dbReference>
<dbReference type="SUPFAM" id="SSF55394">
    <property type="entry name" value="Bactericidal permeability-increasing protein, BPI"/>
    <property type="match status" value="1"/>
</dbReference>
<dbReference type="InterPro" id="IPR017943">
    <property type="entry name" value="Bactericidal_perm-incr_a/b_dom"/>
</dbReference>
<dbReference type="Proteomes" id="UP000887574">
    <property type="component" value="Unplaced"/>
</dbReference>
<evidence type="ECO:0000313" key="3">
    <source>
        <dbReference type="WBParaSite" id="jg13205"/>
    </source>
</evidence>
<name>A0A915CWX4_9BILA</name>
<dbReference type="AlphaFoldDB" id="A0A915CWX4"/>
<evidence type="ECO:0000313" key="2">
    <source>
        <dbReference type="Proteomes" id="UP000887574"/>
    </source>
</evidence>
<reference evidence="3" key="1">
    <citation type="submission" date="2022-11" db="UniProtKB">
        <authorList>
            <consortium name="WormBaseParasite"/>
        </authorList>
    </citation>
    <scope>IDENTIFICATION</scope>
</reference>
<dbReference type="GO" id="GO:0008289">
    <property type="term" value="F:lipid binding"/>
    <property type="evidence" value="ECO:0007669"/>
    <property type="project" value="InterPro"/>
</dbReference>
<protein>
    <submittedName>
        <fullName evidence="3">Lipid-binding serum glycoprotein C-terminal domain-containing protein</fullName>
    </submittedName>
</protein>
<sequence>MLYLYGSDYTLNSLLYHAYELDKLTIKLEQETLPELYRGFVRTTCGSMAETNGDLLSSICVGKLIPSIEENFPNTTTKFVLLPHDLPEMRFVDGLSSMDLRTRILTYVVDKATHQDRQILVSSADGIADIKLNAEDGKFSGDLKLRKLMVRLHRSAIGGIDPESIAQLAPLAKTFLGPQLSRGIKQGFPYP</sequence>
<evidence type="ECO:0000259" key="1">
    <source>
        <dbReference type="SMART" id="SM00329"/>
    </source>
</evidence>
<keyword evidence="2" id="KW-1185">Reference proteome</keyword>
<dbReference type="Gene3D" id="3.15.20.10">
    <property type="entry name" value="Bactericidal permeability-increasing protein, domain 2"/>
    <property type="match status" value="1"/>
</dbReference>
<dbReference type="WBParaSite" id="jg13205">
    <property type="protein sequence ID" value="jg13205"/>
    <property type="gene ID" value="jg13205"/>
</dbReference>
<dbReference type="PANTHER" id="PTHR10504:SF131">
    <property type="entry name" value="BPI2 DOMAIN-CONTAINING PROTEIN"/>
    <property type="match status" value="1"/>
</dbReference>
<dbReference type="InterPro" id="IPR001124">
    <property type="entry name" value="Lipid-bd_serum_glycop_C"/>
</dbReference>
<dbReference type="SMART" id="SM00329">
    <property type="entry name" value="BPI2"/>
    <property type="match status" value="1"/>
</dbReference>
<dbReference type="InterPro" id="IPR032942">
    <property type="entry name" value="BPI/LBP/Plunc"/>
</dbReference>
<dbReference type="PANTHER" id="PTHR10504">
    <property type="entry name" value="BACTERICIDAL PERMEABILITY-INCREASING BPI PROTEIN-RELATED"/>
    <property type="match status" value="1"/>
</dbReference>